<keyword evidence="2" id="KW-1185">Reference proteome</keyword>
<dbReference type="EMBL" id="PKPP01005450">
    <property type="protein sequence ID" value="PWA60072.1"/>
    <property type="molecule type" value="Genomic_DNA"/>
</dbReference>
<evidence type="ECO:0000313" key="2">
    <source>
        <dbReference type="Proteomes" id="UP000245207"/>
    </source>
</evidence>
<reference evidence="1 2" key="1">
    <citation type="journal article" date="2018" name="Mol. Plant">
        <title>The genome of Artemisia annua provides insight into the evolution of Asteraceae family and artemisinin biosynthesis.</title>
        <authorList>
            <person name="Shen Q."/>
            <person name="Zhang L."/>
            <person name="Liao Z."/>
            <person name="Wang S."/>
            <person name="Yan T."/>
            <person name="Shi P."/>
            <person name="Liu M."/>
            <person name="Fu X."/>
            <person name="Pan Q."/>
            <person name="Wang Y."/>
            <person name="Lv Z."/>
            <person name="Lu X."/>
            <person name="Zhang F."/>
            <person name="Jiang W."/>
            <person name="Ma Y."/>
            <person name="Chen M."/>
            <person name="Hao X."/>
            <person name="Li L."/>
            <person name="Tang Y."/>
            <person name="Lv G."/>
            <person name="Zhou Y."/>
            <person name="Sun X."/>
            <person name="Brodelius P.E."/>
            <person name="Rose J.K.C."/>
            <person name="Tang K."/>
        </authorList>
    </citation>
    <scope>NUCLEOTIDE SEQUENCE [LARGE SCALE GENOMIC DNA]</scope>
    <source>
        <strain evidence="2">cv. Huhao1</strain>
        <tissue evidence="1">Leaf</tissue>
    </source>
</reference>
<gene>
    <name evidence="1" type="ORF">CTI12_AA385520</name>
</gene>
<name>A0A2U1MFT3_ARTAN</name>
<protein>
    <submittedName>
        <fullName evidence="1">Uncharacterized protein</fullName>
    </submittedName>
</protein>
<sequence length="101" mass="11596">MVNAYEPVEPLLTVRNEETVEPVFEQEVPGKVEQESFTRCEEGKDNPSSNCSELLDHGIQKQLSVVNCNAWRPAIQTQVLQLKELQKIFIFRYIVAYGFAH</sequence>
<organism evidence="1 2">
    <name type="scientific">Artemisia annua</name>
    <name type="common">Sweet wormwood</name>
    <dbReference type="NCBI Taxonomy" id="35608"/>
    <lineage>
        <taxon>Eukaryota</taxon>
        <taxon>Viridiplantae</taxon>
        <taxon>Streptophyta</taxon>
        <taxon>Embryophyta</taxon>
        <taxon>Tracheophyta</taxon>
        <taxon>Spermatophyta</taxon>
        <taxon>Magnoliopsida</taxon>
        <taxon>eudicotyledons</taxon>
        <taxon>Gunneridae</taxon>
        <taxon>Pentapetalae</taxon>
        <taxon>asterids</taxon>
        <taxon>campanulids</taxon>
        <taxon>Asterales</taxon>
        <taxon>Asteraceae</taxon>
        <taxon>Asteroideae</taxon>
        <taxon>Anthemideae</taxon>
        <taxon>Artemisiinae</taxon>
        <taxon>Artemisia</taxon>
    </lineage>
</organism>
<evidence type="ECO:0000313" key="1">
    <source>
        <dbReference type="EMBL" id="PWA60072.1"/>
    </source>
</evidence>
<comment type="caution">
    <text evidence="1">The sequence shown here is derived from an EMBL/GenBank/DDBJ whole genome shotgun (WGS) entry which is preliminary data.</text>
</comment>
<accession>A0A2U1MFT3</accession>
<proteinExistence type="predicted"/>
<dbReference type="Proteomes" id="UP000245207">
    <property type="component" value="Unassembled WGS sequence"/>
</dbReference>
<dbReference type="AlphaFoldDB" id="A0A2U1MFT3"/>